<dbReference type="PROSITE" id="PS50294">
    <property type="entry name" value="WD_REPEATS_REGION"/>
    <property type="match status" value="5"/>
</dbReference>
<dbReference type="PROSITE" id="PS50082">
    <property type="entry name" value="WD_REPEATS_2"/>
    <property type="match status" value="6"/>
</dbReference>
<evidence type="ECO:0000256" key="3">
    <source>
        <dbReference type="ARBA" id="ARBA00022737"/>
    </source>
</evidence>
<sequence>MLRETNLSPPSHRAVLALAAAPLPRLPPAPAALSPAPPAMGLLTSAELNYLVFRYLQESGFIHAAFTLGYEAGIHKCGIDGNAVPPGALITIVQKGLQYIELEASSDENYDEVERDFALLEPLEIITKDVEELQQIVKRRKIERSQTELEKDKGKEKERNEEHERRPCGEREREQHEKEKEQVRDKDKSEKDRDHDKEKEKERERQHAERTDKVKHEDDSLVGAGPTPMDVSTTVQEISNTDVTVLEGHSSEVFACAWSPTSSLLASGSGDSTARIWTIPYGPCGSDMQPYSPGVHVLKHFKGRTNEKSKDVTTLDWNGEGTLLATGSYDGQARIWSRDGDLKQTLFKHKGPIFSLKWNKKGDFLLSGSVDKTAIVWDTKTWECKQQFEFHSAPTLDVDWRNNNSFATCSTDNMIYVCKIGEQRPIKAFSGHQSEVNAIKWDPTGSFLASCSDDWTAKIWSMKQDKCIFDFKEHTKEIYTIRWSPTGPGTNNPNQQLLLASASFDSTIKLWEVEQGRLLYSLSGHRQPVYSVAFSPDGEYLASGSLDQCLHIWSVKEGRVLKTYRGTGGIFEVCWNIEGTKIAACFSNNTVCVMDFRM</sequence>
<keyword evidence="12" id="KW-1267">Proteomics identification</keyword>
<evidence type="ECO:0007829" key="12">
    <source>
        <dbReference type="PeptideAtlas" id="A0A1D6EF10"/>
    </source>
</evidence>
<dbReference type="OrthoDB" id="1367865at2759"/>
<feature type="repeat" description="WD" evidence="7">
    <location>
        <begin position="429"/>
        <end position="470"/>
    </location>
</feature>
<keyword evidence="4" id="KW-0805">Transcription regulation</keyword>
<dbReference type="GO" id="GO:0000118">
    <property type="term" value="C:histone deacetylase complex"/>
    <property type="evidence" value="ECO:0000318"/>
    <property type="project" value="GO_Central"/>
</dbReference>
<reference evidence="9 11" key="1">
    <citation type="submission" date="2015-12" db="EMBL/GenBank/DDBJ databases">
        <title>Update maize B73 reference genome by single molecule sequencing technologies.</title>
        <authorList>
            <consortium name="Maize Genome Sequencing Project"/>
            <person name="Ware D."/>
        </authorList>
    </citation>
    <scope>NUCLEOTIDE SEQUENCE [LARGE SCALE GENOMIC DNA]</scope>
    <source>
        <strain evidence="11">cv. B73</strain>
        <tissue evidence="9">Seedling</tissue>
    </source>
</reference>
<dbReference type="Gene3D" id="1.20.960.30">
    <property type="match status" value="1"/>
</dbReference>
<dbReference type="InterPro" id="IPR006594">
    <property type="entry name" value="LisH"/>
</dbReference>
<dbReference type="InterPro" id="IPR036322">
    <property type="entry name" value="WD40_repeat_dom_sf"/>
</dbReference>
<evidence type="ECO:0000256" key="1">
    <source>
        <dbReference type="ARBA" id="ARBA00004123"/>
    </source>
</evidence>
<dbReference type="GO" id="GO:0006357">
    <property type="term" value="P:regulation of transcription by RNA polymerase II"/>
    <property type="evidence" value="ECO:0000318"/>
    <property type="project" value="GO_Central"/>
</dbReference>
<dbReference type="InterPro" id="IPR019775">
    <property type="entry name" value="WD40_repeat_CS"/>
</dbReference>
<dbReference type="ExpressionAtlas" id="A0A1D6EF10">
    <property type="expression patterns" value="baseline and differential"/>
</dbReference>
<dbReference type="CDD" id="cd00200">
    <property type="entry name" value="WD40"/>
    <property type="match status" value="1"/>
</dbReference>
<keyword evidence="2 7" id="KW-0853">WD repeat</keyword>
<reference evidence="10" key="2">
    <citation type="submission" date="2019-07" db="EMBL/GenBank/DDBJ databases">
        <authorList>
            <person name="Seetharam A."/>
            <person name="Woodhouse M."/>
            <person name="Cannon E."/>
        </authorList>
    </citation>
    <scope>NUCLEOTIDE SEQUENCE [LARGE SCALE GENOMIC DNA]</scope>
    <source>
        <strain evidence="10">cv. B73</strain>
    </source>
</reference>
<proteinExistence type="evidence at protein level"/>
<keyword evidence="5" id="KW-0804">Transcription</keyword>
<accession>A0A1D6EF10</accession>
<dbReference type="SMART" id="SM00667">
    <property type="entry name" value="LisH"/>
    <property type="match status" value="1"/>
</dbReference>
<dbReference type="EMBL" id="CM007648">
    <property type="protein sequence ID" value="ONM18803.1"/>
    <property type="molecule type" value="Genomic_DNA"/>
</dbReference>
<gene>
    <name evidence="10" type="primary">LOC103646802</name>
    <name evidence="9" type="ORF">ZEAMMB73_Zm00001d004383</name>
</gene>
<feature type="repeat" description="WD" evidence="7">
    <location>
        <begin position="522"/>
        <end position="563"/>
    </location>
</feature>
<feature type="repeat" description="WD" evidence="7">
    <location>
        <begin position="305"/>
        <end position="337"/>
    </location>
</feature>
<accession>A0A3L6FZ21</accession>
<dbReference type="PROSITE" id="PS00678">
    <property type="entry name" value="WD_REPEATS_1"/>
    <property type="match status" value="1"/>
</dbReference>
<dbReference type="STRING" id="4577.A0A1D6EF10"/>
<keyword evidence="11" id="KW-1185">Reference proteome</keyword>
<dbReference type="SMR" id="A0A1D6EF10"/>
<dbReference type="InterPro" id="IPR020472">
    <property type="entry name" value="WD40_PAC1"/>
</dbReference>
<evidence type="ECO:0000256" key="2">
    <source>
        <dbReference type="ARBA" id="ARBA00022574"/>
    </source>
</evidence>
<protein>
    <submittedName>
        <fullName evidence="9">Leunig-related6</fullName>
    </submittedName>
</protein>
<dbReference type="Gramene" id="Zm00001eb088250_T001">
    <property type="protein sequence ID" value="Zm00001eb088250_P001"/>
    <property type="gene ID" value="Zm00001eb088250"/>
</dbReference>
<evidence type="ECO:0000256" key="8">
    <source>
        <dbReference type="SAM" id="MobiDB-lite"/>
    </source>
</evidence>
<dbReference type="GO" id="GO:0003714">
    <property type="term" value="F:transcription corepressor activity"/>
    <property type="evidence" value="ECO:0000318"/>
    <property type="project" value="GO_Central"/>
</dbReference>
<dbReference type="Pfam" id="PF08513">
    <property type="entry name" value="LisH"/>
    <property type="match status" value="1"/>
</dbReference>
<dbReference type="InterPro" id="IPR045183">
    <property type="entry name" value="Ebi-like"/>
</dbReference>
<name>A0A1D6EF10_MAIZE</name>
<evidence type="ECO:0000256" key="7">
    <source>
        <dbReference type="PROSITE-ProRule" id="PRU00221"/>
    </source>
</evidence>
<comment type="subcellular location">
    <subcellularLocation>
        <location evidence="1">Nucleus</location>
    </subcellularLocation>
</comment>
<dbReference type="Pfam" id="PF00400">
    <property type="entry name" value="WD40"/>
    <property type="match status" value="7"/>
</dbReference>
<dbReference type="FunFam" id="2.130.10.10:FF:000218">
    <property type="entry name" value="WD40 repeat-containing protein HOS15"/>
    <property type="match status" value="1"/>
</dbReference>
<dbReference type="AlphaFoldDB" id="A0A1D6EF10"/>
<dbReference type="PANTHER" id="PTHR22846:SF2">
    <property type="entry name" value="F-BOX-LIKE_WD REPEAT-CONTAINING PROTEIN EBI"/>
    <property type="match status" value="1"/>
</dbReference>
<dbReference type="InterPro" id="IPR015943">
    <property type="entry name" value="WD40/YVTN_repeat-like_dom_sf"/>
</dbReference>
<dbReference type="GeneID" id="103646802"/>
<dbReference type="Gene3D" id="2.130.10.10">
    <property type="entry name" value="YVTN repeat-like/Quinoprotein amine dehydrogenase"/>
    <property type="match status" value="1"/>
</dbReference>
<dbReference type="PROSITE" id="PS50896">
    <property type="entry name" value="LISH"/>
    <property type="match status" value="1"/>
</dbReference>
<dbReference type="SUPFAM" id="SSF50978">
    <property type="entry name" value="WD40 repeat-like"/>
    <property type="match status" value="1"/>
</dbReference>
<feature type="repeat" description="WD" evidence="7">
    <location>
        <begin position="471"/>
        <end position="521"/>
    </location>
</feature>
<evidence type="ECO:0000313" key="10">
    <source>
        <dbReference type="EnsemblPlants" id="Zm00001eb088250_P001"/>
    </source>
</evidence>
<dbReference type="PANTHER" id="PTHR22846">
    <property type="entry name" value="WD40 REPEAT PROTEIN"/>
    <property type="match status" value="1"/>
</dbReference>
<dbReference type="RefSeq" id="XP_008669681.1">
    <property type="nucleotide sequence ID" value="XM_008671459.4"/>
</dbReference>
<feature type="compositionally biased region" description="Basic and acidic residues" evidence="8">
    <location>
        <begin position="146"/>
        <end position="219"/>
    </location>
</feature>
<dbReference type="SMART" id="SM00320">
    <property type="entry name" value="WD40"/>
    <property type="match status" value="8"/>
</dbReference>
<feature type="repeat" description="WD" evidence="7">
    <location>
        <begin position="346"/>
        <end position="387"/>
    </location>
</feature>
<dbReference type="PaxDb" id="4577-GRMZM2G149708_P01"/>
<evidence type="ECO:0000256" key="5">
    <source>
        <dbReference type="ARBA" id="ARBA00023163"/>
    </source>
</evidence>
<dbReference type="FunFam" id="1.20.960.30:FF:000001">
    <property type="entry name" value="F-box-like/WD repeat-containing protein TBL1XR1"/>
    <property type="match status" value="1"/>
</dbReference>
<evidence type="ECO:0000313" key="9">
    <source>
        <dbReference type="EMBL" id="ONM18803.1"/>
    </source>
</evidence>
<evidence type="ECO:0000256" key="6">
    <source>
        <dbReference type="ARBA" id="ARBA00023242"/>
    </source>
</evidence>
<keyword evidence="3" id="KW-0677">Repeat</keyword>
<evidence type="ECO:0000256" key="4">
    <source>
        <dbReference type="ARBA" id="ARBA00023015"/>
    </source>
</evidence>
<feature type="region of interest" description="Disordered" evidence="8">
    <location>
        <begin position="146"/>
        <end position="232"/>
    </location>
</feature>
<feature type="repeat" description="WD" evidence="7">
    <location>
        <begin position="246"/>
        <end position="279"/>
    </location>
</feature>
<organism evidence="9">
    <name type="scientific">Zea mays</name>
    <name type="common">Maize</name>
    <dbReference type="NCBI Taxonomy" id="4577"/>
    <lineage>
        <taxon>Eukaryota</taxon>
        <taxon>Viridiplantae</taxon>
        <taxon>Streptophyta</taxon>
        <taxon>Embryophyta</taxon>
        <taxon>Tracheophyta</taxon>
        <taxon>Spermatophyta</taxon>
        <taxon>Magnoliopsida</taxon>
        <taxon>Liliopsida</taxon>
        <taxon>Poales</taxon>
        <taxon>Poaceae</taxon>
        <taxon>PACMAD clade</taxon>
        <taxon>Panicoideae</taxon>
        <taxon>Andropogonodae</taxon>
        <taxon>Andropogoneae</taxon>
        <taxon>Tripsacinae</taxon>
        <taxon>Zea</taxon>
    </lineage>
</organism>
<dbReference type="eggNOG" id="KOG0273">
    <property type="taxonomic scope" value="Eukaryota"/>
</dbReference>
<reference evidence="10" key="3">
    <citation type="submission" date="2021-05" db="UniProtKB">
        <authorList>
            <consortium name="EnsemblPlants"/>
        </authorList>
    </citation>
    <scope>IDENTIFICATION</scope>
    <source>
        <strain evidence="10">cv. B73</strain>
    </source>
</reference>
<dbReference type="EnsemblPlants" id="Zm00001eb088250_T001">
    <property type="protein sequence ID" value="Zm00001eb088250_P001"/>
    <property type="gene ID" value="Zm00001eb088250"/>
</dbReference>
<dbReference type="PRINTS" id="PR00320">
    <property type="entry name" value="GPROTEINBRPT"/>
</dbReference>
<dbReference type="KEGG" id="zma:103646802"/>
<dbReference type="IntAct" id="A0A1D6EF10">
    <property type="interactions" value="2"/>
</dbReference>
<evidence type="ECO:0000313" key="11">
    <source>
        <dbReference type="Proteomes" id="UP000007305"/>
    </source>
</evidence>
<dbReference type="Proteomes" id="UP000007305">
    <property type="component" value="Chromosome 2"/>
</dbReference>
<dbReference type="InterPro" id="IPR001680">
    <property type="entry name" value="WD40_rpt"/>
</dbReference>
<keyword evidence="6" id="KW-0539">Nucleus</keyword>